<dbReference type="Proteomes" id="UP001059771">
    <property type="component" value="Chromosome"/>
</dbReference>
<accession>A0A977ICW8</accession>
<feature type="coiled-coil region" evidence="1">
    <location>
        <begin position="82"/>
        <end position="130"/>
    </location>
</feature>
<keyword evidence="2" id="KW-0812">Transmembrane</keyword>
<name>A0A977ICW8_9ARCH</name>
<dbReference type="EMBL" id="CP103305">
    <property type="protein sequence ID" value="UVS68457.1"/>
    <property type="molecule type" value="Genomic_DNA"/>
</dbReference>
<organism evidence="3">
    <name type="scientific">Nitrososphaera viennensis</name>
    <dbReference type="NCBI Taxonomy" id="1034015"/>
    <lineage>
        <taxon>Archaea</taxon>
        <taxon>Nitrososphaerota</taxon>
        <taxon>Nitrososphaeria</taxon>
        <taxon>Nitrososphaerales</taxon>
        <taxon>Nitrososphaeraceae</taxon>
        <taxon>Nitrososphaera</taxon>
    </lineage>
</organism>
<reference evidence="3" key="1">
    <citation type="submission" date="2022-08" db="EMBL/GenBank/DDBJ databases">
        <title>Dynamic responses of ammonia-oxidizing microbial communities induced by reactive oxygen species (ROS) in fluctuating redox aquifers.</title>
        <authorList>
            <person name="Wang P."/>
            <person name="Wang H."/>
        </authorList>
    </citation>
    <scope>NUCLEOTIDE SEQUENCE</scope>
    <source>
        <strain evidence="3">PLX03</strain>
    </source>
</reference>
<keyword evidence="2" id="KW-0472">Membrane</keyword>
<proteinExistence type="predicted"/>
<keyword evidence="2" id="KW-1133">Transmembrane helix</keyword>
<evidence type="ECO:0000256" key="2">
    <source>
        <dbReference type="SAM" id="Phobius"/>
    </source>
</evidence>
<dbReference type="GeneID" id="74947505"/>
<dbReference type="AlphaFoldDB" id="A0A977ICW8"/>
<keyword evidence="1" id="KW-0175">Coiled coil</keyword>
<gene>
    <name evidence="3" type="ORF">NWT39_11165</name>
</gene>
<evidence type="ECO:0000256" key="1">
    <source>
        <dbReference type="SAM" id="Coils"/>
    </source>
</evidence>
<sequence>MGREMPHNSLTIARFENAEFIIGNGLLIIGGLILTPNTFNELTVAGALMMLGGVILDIRVFNLSKLERDVLSKKIEVTKTQLDDALRDMQEMRHSIIDAERNLKRAITDMDEQEQKLKQQQKQLKEMEKTTFSFISRARSGRPLEDMLKEAYQSLDASLKSVEKKLGIWSSRRSPF</sequence>
<dbReference type="RefSeq" id="WP_075055266.1">
    <property type="nucleotide sequence ID" value="NZ_CP103305.1"/>
</dbReference>
<feature type="transmembrane region" description="Helical" evidence="2">
    <location>
        <begin position="45"/>
        <end position="64"/>
    </location>
</feature>
<evidence type="ECO:0000313" key="3">
    <source>
        <dbReference type="EMBL" id="UVS68457.1"/>
    </source>
</evidence>
<dbReference type="SUPFAM" id="SSF57997">
    <property type="entry name" value="Tropomyosin"/>
    <property type="match status" value="1"/>
</dbReference>
<protein>
    <submittedName>
        <fullName evidence="3">Uncharacterized protein</fullName>
    </submittedName>
</protein>
<feature type="transmembrane region" description="Helical" evidence="2">
    <location>
        <begin position="20"/>
        <end position="39"/>
    </location>
</feature>